<comment type="caution">
    <text evidence="6">The sequence shown here is derived from an EMBL/GenBank/DDBJ whole genome shotgun (WGS) entry which is preliminary data.</text>
</comment>
<dbReference type="AlphaFoldDB" id="A0A815NII9"/>
<dbReference type="GO" id="GO:2001234">
    <property type="term" value="P:negative regulation of apoptotic signaling pathway"/>
    <property type="evidence" value="ECO:0007669"/>
    <property type="project" value="TreeGrafter"/>
</dbReference>
<dbReference type="GO" id="GO:0005783">
    <property type="term" value="C:endoplasmic reticulum"/>
    <property type="evidence" value="ECO:0007669"/>
    <property type="project" value="TreeGrafter"/>
</dbReference>
<evidence type="ECO:0000256" key="3">
    <source>
        <dbReference type="ARBA" id="ARBA00022989"/>
    </source>
</evidence>
<sequence length="165" mass="18476">MIQLAITFGLIALFHFISSISEYVRSPSGQWLYITSYVVFLALSMGYIMSTISAYYKIESVLIVVGITVFVCLGVTLFSFQTKSDFTSCMGVLLVMSLTLLAFDFVCIFTYSRIMYTVYTGLGAFLAVDTQLIMGGKRHEISAEDYVFASLVLYIDIIYIFLCCS</sequence>
<dbReference type="EMBL" id="CAJNOO010006142">
    <property type="protein sequence ID" value="CAF1440150.1"/>
    <property type="molecule type" value="Genomic_DNA"/>
</dbReference>
<dbReference type="Proteomes" id="UP000663882">
    <property type="component" value="Unassembled WGS sequence"/>
</dbReference>
<dbReference type="InterPro" id="IPR006214">
    <property type="entry name" value="Bax_inhibitor_1-related"/>
</dbReference>
<keyword evidence="2 5" id="KW-0812">Transmembrane</keyword>
<feature type="transmembrane region" description="Helical" evidence="5">
    <location>
        <begin position="92"/>
        <end position="111"/>
    </location>
</feature>
<evidence type="ECO:0000256" key="4">
    <source>
        <dbReference type="ARBA" id="ARBA00023136"/>
    </source>
</evidence>
<evidence type="ECO:0000313" key="6">
    <source>
        <dbReference type="EMBL" id="CAF1440150.1"/>
    </source>
</evidence>
<evidence type="ECO:0000256" key="1">
    <source>
        <dbReference type="ARBA" id="ARBA00004141"/>
    </source>
</evidence>
<dbReference type="PANTHER" id="PTHR23291">
    <property type="entry name" value="BAX INHIBITOR-RELATED"/>
    <property type="match status" value="1"/>
</dbReference>
<evidence type="ECO:0000313" key="7">
    <source>
        <dbReference type="Proteomes" id="UP000663882"/>
    </source>
</evidence>
<evidence type="ECO:0000256" key="5">
    <source>
        <dbReference type="RuleBase" id="RU004379"/>
    </source>
</evidence>
<feature type="non-terminal residue" evidence="6">
    <location>
        <position position="1"/>
    </location>
</feature>
<comment type="similarity">
    <text evidence="5">Belongs to the BI1 family.</text>
</comment>
<dbReference type="OrthoDB" id="7933078at2759"/>
<dbReference type="GO" id="GO:0016020">
    <property type="term" value="C:membrane"/>
    <property type="evidence" value="ECO:0007669"/>
    <property type="project" value="UniProtKB-SubCell"/>
</dbReference>
<evidence type="ECO:0000256" key="2">
    <source>
        <dbReference type="ARBA" id="ARBA00022692"/>
    </source>
</evidence>
<accession>A0A815NII9</accession>
<keyword evidence="4 5" id="KW-0472">Membrane</keyword>
<gene>
    <name evidence="6" type="ORF">RFH988_LOCUS36317</name>
</gene>
<organism evidence="6 7">
    <name type="scientific">Rotaria sordida</name>
    <dbReference type="NCBI Taxonomy" id="392033"/>
    <lineage>
        <taxon>Eukaryota</taxon>
        <taxon>Metazoa</taxon>
        <taxon>Spiralia</taxon>
        <taxon>Gnathifera</taxon>
        <taxon>Rotifera</taxon>
        <taxon>Eurotatoria</taxon>
        <taxon>Bdelloidea</taxon>
        <taxon>Philodinida</taxon>
        <taxon>Philodinidae</taxon>
        <taxon>Rotaria</taxon>
    </lineage>
</organism>
<dbReference type="PANTHER" id="PTHR23291:SF127">
    <property type="entry name" value="PROTEIN LIFEGUARD 1-LIKE"/>
    <property type="match status" value="1"/>
</dbReference>
<reference evidence="6" key="1">
    <citation type="submission" date="2021-02" db="EMBL/GenBank/DDBJ databases">
        <authorList>
            <person name="Nowell W R."/>
        </authorList>
    </citation>
    <scope>NUCLEOTIDE SEQUENCE</scope>
</reference>
<feature type="transmembrane region" description="Helical" evidence="5">
    <location>
        <begin position="146"/>
        <end position="164"/>
    </location>
</feature>
<dbReference type="GO" id="GO:0005794">
    <property type="term" value="C:Golgi apparatus"/>
    <property type="evidence" value="ECO:0007669"/>
    <property type="project" value="TreeGrafter"/>
</dbReference>
<proteinExistence type="inferred from homology"/>
<feature type="transmembrane region" description="Helical" evidence="5">
    <location>
        <begin position="116"/>
        <end position="134"/>
    </location>
</feature>
<name>A0A815NII9_9BILA</name>
<feature type="transmembrane region" description="Helical" evidence="5">
    <location>
        <begin position="61"/>
        <end position="80"/>
    </location>
</feature>
<keyword evidence="3 5" id="KW-1133">Transmembrane helix</keyword>
<feature type="transmembrane region" description="Helical" evidence="5">
    <location>
        <begin position="29"/>
        <end position="49"/>
    </location>
</feature>
<dbReference type="Pfam" id="PF01027">
    <property type="entry name" value="Bax1-I"/>
    <property type="match status" value="1"/>
</dbReference>
<protein>
    <submittedName>
        <fullName evidence="6">Uncharacterized protein</fullName>
    </submittedName>
</protein>
<comment type="subcellular location">
    <subcellularLocation>
        <location evidence="1">Membrane</location>
        <topology evidence="1">Multi-pass membrane protein</topology>
    </subcellularLocation>
</comment>